<evidence type="ECO:0000313" key="2">
    <source>
        <dbReference type="Proteomes" id="UP000051223"/>
    </source>
</evidence>
<gene>
    <name evidence="1" type="ORF">FC39_GL000890</name>
</gene>
<accession>A0A0R1YJL9</accession>
<comment type="caution">
    <text evidence="1">The sequence shown here is derived from an EMBL/GenBank/DDBJ whole genome shotgun (WGS) entry which is preliminary data.</text>
</comment>
<dbReference type="AlphaFoldDB" id="A0A0R1YJL9"/>
<dbReference type="PATRIC" id="fig|1423754.3.peg.916"/>
<dbReference type="RefSeq" id="WP_025080996.1">
    <property type="nucleotide sequence ID" value="NZ_AZGI01000029.1"/>
</dbReference>
<dbReference type="EMBL" id="AZGI01000029">
    <property type="protein sequence ID" value="KRM40073.1"/>
    <property type="molecule type" value="Genomic_DNA"/>
</dbReference>
<keyword evidence="2" id="KW-1185">Reference proteome</keyword>
<dbReference type="eggNOG" id="ENOG5030U4Q">
    <property type="taxonomic scope" value="Bacteria"/>
</dbReference>
<evidence type="ECO:0000313" key="1">
    <source>
        <dbReference type="EMBL" id="KRM40073.1"/>
    </source>
</evidence>
<name>A0A0R1YJL9_9LACO</name>
<protein>
    <submittedName>
        <fullName evidence="1">Uncharacterized protein</fullName>
    </submittedName>
</protein>
<organism evidence="1 2">
    <name type="scientific">Lactobacillus hamsteri DSM 5661 = JCM 6256</name>
    <dbReference type="NCBI Taxonomy" id="1423754"/>
    <lineage>
        <taxon>Bacteria</taxon>
        <taxon>Bacillati</taxon>
        <taxon>Bacillota</taxon>
        <taxon>Bacilli</taxon>
        <taxon>Lactobacillales</taxon>
        <taxon>Lactobacillaceae</taxon>
        <taxon>Lactobacillus</taxon>
    </lineage>
</organism>
<dbReference type="Proteomes" id="UP000051223">
    <property type="component" value="Unassembled WGS sequence"/>
</dbReference>
<dbReference type="OrthoDB" id="2300357at2"/>
<reference evidence="1 2" key="1">
    <citation type="journal article" date="2015" name="Genome Announc.">
        <title>Expanding the biotechnology potential of lactobacilli through comparative genomics of 213 strains and associated genera.</title>
        <authorList>
            <person name="Sun Z."/>
            <person name="Harris H.M."/>
            <person name="McCann A."/>
            <person name="Guo C."/>
            <person name="Argimon S."/>
            <person name="Zhang W."/>
            <person name="Yang X."/>
            <person name="Jeffery I.B."/>
            <person name="Cooney J.C."/>
            <person name="Kagawa T.F."/>
            <person name="Liu W."/>
            <person name="Song Y."/>
            <person name="Salvetti E."/>
            <person name="Wrobel A."/>
            <person name="Rasinkangas P."/>
            <person name="Parkhill J."/>
            <person name="Rea M.C."/>
            <person name="O'Sullivan O."/>
            <person name="Ritari J."/>
            <person name="Douillard F.P."/>
            <person name="Paul Ross R."/>
            <person name="Yang R."/>
            <person name="Briner A.E."/>
            <person name="Felis G.E."/>
            <person name="de Vos W.M."/>
            <person name="Barrangou R."/>
            <person name="Klaenhammer T.R."/>
            <person name="Caufield P.W."/>
            <person name="Cui Y."/>
            <person name="Zhang H."/>
            <person name="O'Toole P.W."/>
        </authorList>
    </citation>
    <scope>NUCLEOTIDE SEQUENCE [LARGE SCALE GENOMIC DNA]</scope>
    <source>
        <strain evidence="1 2">DSM 5661</strain>
    </source>
</reference>
<dbReference type="STRING" id="1423754.FC39_GL000890"/>
<proteinExistence type="predicted"/>
<sequence>MNELPENKSIKIDTDYRNHAINMSFSDNLTDDRERGYILSAAFLSYCASQGLDKQEVIEMINSNYGQFTQNDGSSLFKRL</sequence>